<feature type="transmembrane region" description="Helical" evidence="10">
    <location>
        <begin position="126"/>
        <end position="151"/>
    </location>
</feature>
<evidence type="ECO:0000259" key="11">
    <source>
        <dbReference type="PROSITE" id="PS50262"/>
    </source>
</evidence>
<protein>
    <recommendedName>
        <fullName evidence="11">G-protein coupled receptors family 1 profile domain-containing protein</fullName>
    </recommendedName>
</protein>
<feature type="transmembrane region" description="Helical" evidence="10">
    <location>
        <begin position="45"/>
        <end position="68"/>
    </location>
</feature>
<keyword evidence="13" id="KW-1185">Reference proteome</keyword>
<dbReference type="SUPFAM" id="SSF81321">
    <property type="entry name" value="Family A G protein-coupled receptor-like"/>
    <property type="match status" value="1"/>
</dbReference>
<accession>A0ABN8R2R4</accession>
<evidence type="ECO:0000256" key="4">
    <source>
        <dbReference type="ARBA" id="ARBA00022989"/>
    </source>
</evidence>
<dbReference type="SMART" id="SM01381">
    <property type="entry name" value="7TM_GPCR_Srsx"/>
    <property type="match status" value="1"/>
</dbReference>
<feature type="transmembrane region" description="Helical" evidence="10">
    <location>
        <begin position="247"/>
        <end position="268"/>
    </location>
</feature>
<keyword evidence="4 10" id="KW-1133">Transmembrane helix</keyword>
<evidence type="ECO:0000256" key="5">
    <source>
        <dbReference type="ARBA" id="ARBA00023040"/>
    </source>
</evidence>
<evidence type="ECO:0000256" key="7">
    <source>
        <dbReference type="ARBA" id="ARBA00023170"/>
    </source>
</evidence>
<evidence type="ECO:0000256" key="8">
    <source>
        <dbReference type="ARBA" id="ARBA00023180"/>
    </source>
</evidence>
<evidence type="ECO:0000256" key="9">
    <source>
        <dbReference type="ARBA" id="ARBA00023224"/>
    </source>
</evidence>
<dbReference type="CDD" id="cd00637">
    <property type="entry name" value="7tm_classA_rhodopsin-like"/>
    <property type="match status" value="1"/>
</dbReference>
<feature type="transmembrane region" description="Helical" evidence="10">
    <location>
        <begin position="83"/>
        <end position="105"/>
    </location>
</feature>
<dbReference type="EMBL" id="CALNXK010000170">
    <property type="protein sequence ID" value="CAH3172138.1"/>
    <property type="molecule type" value="Genomic_DNA"/>
</dbReference>
<dbReference type="PANTHER" id="PTHR24246">
    <property type="entry name" value="OLFACTORY RECEPTOR AND ADENOSINE RECEPTOR"/>
    <property type="match status" value="1"/>
</dbReference>
<organism evidence="12 13">
    <name type="scientific">Porites lobata</name>
    <dbReference type="NCBI Taxonomy" id="104759"/>
    <lineage>
        <taxon>Eukaryota</taxon>
        <taxon>Metazoa</taxon>
        <taxon>Cnidaria</taxon>
        <taxon>Anthozoa</taxon>
        <taxon>Hexacorallia</taxon>
        <taxon>Scleractinia</taxon>
        <taxon>Fungiina</taxon>
        <taxon>Poritidae</taxon>
        <taxon>Porites</taxon>
    </lineage>
</organism>
<dbReference type="Proteomes" id="UP001159405">
    <property type="component" value="Unassembled WGS sequence"/>
</dbReference>
<comment type="caution">
    <text evidence="12">The sequence shown here is derived from an EMBL/GenBank/DDBJ whole genome shotgun (WGS) entry which is preliminary data.</text>
</comment>
<evidence type="ECO:0000256" key="6">
    <source>
        <dbReference type="ARBA" id="ARBA00023136"/>
    </source>
</evidence>
<feature type="transmembrane region" description="Helical" evidence="10">
    <location>
        <begin position="209"/>
        <end position="231"/>
    </location>
</feature>
<name>A0ABN8R2R4_9CNID</name>
<evidence type="ECO:0000256" key="10">
    <source>
        <dbReference type="SAM" id="Phobius"/>
    </source>
</evidence>
<dbReference type="PRINTS" id="PR00237">
    <property type="entry name" value="GPCRRHODOPSN"/>
</dbReference>
<feature type="domain" description="G-protein coupled receptors family 1 profile" evidence="11">
    <location>
        <begin position="24"/>
        <end position="266"/>
    </location>
</feature>
<evidence type="ECO:0000313" key="12">
    <source>
        <dbReference type="EMBL" id="CAH3172138.1"/>
    </source>
</evidence>
<dbReference type="InterPro" id="IPR000276">
    <property type="entry name" value="GPCR_Rhodpsn"/>
</dbReference>
<evidence type="ECO:0000256" key="2">
    <source>
        <dbReference type="ARBA" id="ARBA00022475"/>
    </source>
</evidence>
<evidence type="ECO:0000256" key="1">
    <source>
        <dbReference type="ARBA" id="ARBA00004651"/>
    </source>
</evidence>
<gene>
    <name evidence="12" type="ORF">PLOB_00012713</name>
</gene>
<feature type="transmembrane region" description="Helical" evidence="10">
    <location>
        <begin position="12"/>
        <end position="33"/>
    </location>
</feature>
<keyword evidence="6 10" id="KW-0472">Membrane</keyword>
<evidence type="ECO:0000313" key="13">
    <source>
        <dbReference type="Proteomes" id="UP001159405"/>
    </source>
</evidence>
<dbReference type="PROSITE" id="PS50262">
    <property type="entry name" value="G_PROTEIN_RECEP_F1_2"/>
    <property type="match status" value="1"/>
</dbReference>
<comment type="subcellular location">
    <subcellularLocation>
        <location evidence="1">Cell membrane</location>
        <topology evidence="1">Multi-pass membrane protein</topology>
    </subcellularLocation>
</comment>
<keyword evidence="3 10" id="KW-0812">Transmembrane</keyword>
<proteinExistence type="predicted"/>
<keyword evidence="9" id="KW-0807">Transducer</keyword>
<dbReference type="PANTHER" id="PTHR24246:SF27">
    <property type="entry name" value="ADENOSINE RECEPTOR, ISOFORM A"/>
    <property type="match status" value="1"/>
</dbReference>
<feature type="transmembrane region" description="Helical" evidence="10">
    <location>
        <begin position="163"/>
        <end position="188"/>
    </location>
</feature>
<dbReference type="Gene3D" id="1.20.1070.10">
    <property type="entry name" value="Rhodopsin 7-helix transmembrane proteins"/>
    <property type="match status" value="1"/>
</dbReference>
<keyword evidence="8" id="KW-0325">Glycoprotein</keyword>
<sequence>MISLSECNAWFAVFLIESVAIVTMNLLSIILFMKNSNLRTRGMYLVINLTVADMLVGGFSMIGLLLFLRTGCDGETNTKSTSGVYITSVFVFYWFPMTSLTNIAVISLDRLHATFLPFKYRVIQTWVYWVTAVCVWVSAAMVSTLIVTWQVNLLGKEWTHFLFLWQSYCCLCLFVICVSYASIVIKFLCGTHPQQHGAANRQKKLTVTLFIMTIVSLLIWLPFAIGSFVYLTSNSICSLYYLKHLNALYALLVLSYAKSLVNPFIYTIRMPEFRKALLMLFKRQQKQDAAMIRLQAR</sequence>
<keyword evidence="7" id="KW-0675">Receptor</keyword>
<reference evidence="12 13" key="1">
    <citation type="submission" date="2022-05" db="EMBL/GenBank/DDBJ databases">
        <authorList>
            <consortium name="Genoscope - CEA"/>
            <person name="William W."/>
        </authorList>
    </citation>
    <scope>NUCLEOTIDE SEQUENCE [LARGE SCALE GENOMIC DNA]</scope>
</reference>
<dbReference type="InterPro" id="IPR017452">
    <property type="entry name" value="GPCR_Rhodpsn_7TM"/>
</dbReference>
<keyword evidence="2" id="KW-1003">Cell membrane</keyword>
<keyword evidence="5" id="KW-0297">G-protein coupled receptor</keyword>
<evidence type="ECO:0000256" key="3">
    <source>
        <dbReference type="ARBA" id="ARBA00022692"/>
    </source>
</evidence>
<dbReference type="Pfam" id="PF00001">
    <property type="entry name" value="7tm_1"/>
    <property type="match status" value="1"/>
</dbReference>